<feature type="compositionally biased region" description="Polar residues" evidence="1">
    <location>
        <begin position="596"/>
        <end position="613"/>
    </location>
</feature>
<dbReference type="OrthoDB" id="248074at2759"/>
<feature type="region of interest" description="Disordered" evidence="1">
    <location>
        <begin position="523"/>
        <end position="617"/>
    </location>
</feature>
<feature type="compositionally biased region" description="Basic and acidic residues" evidence="1">
    <location>
        <begin position="583"/>
        <end position="595"/>
    </location>
</feature>
<sequence>MGATCARSVSDTVSHSNTAITLQDHNNIKNTTTINTTTTTNSKKNTNNNNNNYNYYNNKKNKSDYNNYNSSKSRGRVVSIHDKNGLHKCTPHNAHGPLEQEDVLSFPSVCGTPATSRREPSSPLLSILLKQQQQQRLLRNPEKQQKQQQLQLQLTIGEEGKTGIASPAMMSENGMTATFNRREWMQRRRSVNIATNKKKNNFTPVSSTTETRTISKANKPLVTKTPSKQFIEVGNEYPSSIVNNTSIFSSNRSASSSSSSAANTTTTTTENFTEFSVSVPLSTKTNGISMVSHPSSKCVPPAVKATEITTARRNNSTQHFSNFANTSEERKRGISSTGKLRGSGSEAALIPSKQKNSVVSRLLPPNLVPSPSEVKRMMETKNEKKKKKEEEKEEKRLPELTTEIKCDGEGDVQKDFPTELDNIRLFTMGDSNEEGTLHTVMSFRHQSSPDTLTSGEEVLALTSETIPIPQQLTSTQQRLQKKGVGNIFLIGSPLEIIVRKENEVENGLLDSLYTVNSNHFNAEEAEGGEGKKRNKEKKEENDMNSLNKSSSARSKKKEEKEKIDISLISQRAAIEEEEEEQEEARKRQKNNEIDISKTNNTPKRLGNTYCTPRSKSREGLVSFPPAIHAESSNMRSFSCHRSADESTNTSRNMEISSSCSHFTLNKKKHLGRYSNRLISPSPLLSLQPVLEPVSVMTTTRVKTPTRLTSPRTITGEKVNNWKNCSEQNCRPISPAPYQSTNLSLSHYRRIYSPAMESVSRTTTNTTGGSFALTATTTTTTTTTSSGDRLLGKKGGKYICQWCGGPYKQHDICSVKREPHATIREQRKHEKEVKKHAQSLLRNGRVKEAVMELREAGLV</sequence>
<evidence type="ECO:0000313" key="2">
    <source>
        <dbReference type="EMBL" id="ORC89464.1"/>
    </source>
</evidence>
<feature type="region of interest" description="Disordered" evidence="1">
    <location>
        <begin position="33"/>
        <end position="72"/>
    </location>
</feature>
<feature type="region of interest" description="Disordered" evidence="1">
    <location>
        <begin position="249"/>
        <end position="269"/>
    </location>
</feature>
<dbReference type="RefSeq" id="XP_028883530.1">
    <property type="nucleotide sequence ID" value="XM_029025214.1"/>
</dbReference>
<dbReference type="VEuPathDB" id="TriTrypDB:TM35_000122390"/>
<feature type="compositionally biased region" description="Polar residues" evidence="1">
    <location>
        <begin position="312"/>
        <end position="326"/>
    </location>
</feature>
<keyword evidence="3" id="KW-1185">Reference proteome</keyword>
<dbReference type="GeneID" id="39984994"/>
<comment type="caution">
    <text evidence="2">The sequence shown here is derived from an EMBL/GenBank/DDBJ whole genome shotgun (WGS) entry which is preliminary data.</text>
</comment>
<reference evidence="2 3" key="1">
    <citation type="submission" date="2017-03" db="EMBL/GenBank/DDBJ databases">
        <title>An alternative strategy for trypanosome survival in the mammalian bloodstream revealed through genome and transcriptome analysis of the ubiquitous bovine parasite Trypanosoma (Megatrypanum) theileri.</title>
        <authorList>
            <person name="Kelly S."/>
            <person name="Ivens A."/>
            <person name="Mott A."/>
            <person name="O'Neill E."/>
            <person name="Emms D."/>
            <person name="Macleod O."/>
            <person name="Voorheis P."/>
            <person name="Matthews J."/>
            <person name="Matthews K."/>
            <person name="Carrington M."/>
        </authorList>
    </citation>
    <scope>NUCLEOTIDE SEQUENCE [LARGE SCALE GENOMIC DNA]</scope>
    <source>
        <strain evidence="2">Edinburgh</strain>
    </source>
</reference>
<accession>A0A1X0NXQ5</accession>
<dbReference type="EMBL" id="NBCO01000012">
    <property type="protein sequence ID" value="ORC89464.1"/>
    <property type="molecule type" value="Genomic_DNA"/>
</dbReference>
<evidence type="ECO:0000256" key="1">
    <source>
        <dbReference type="SAM" id="MobiDB-lite"/>
    </source>
</evidence>
<feature type="region of interest" description="Disordered" evidence="1">
    <location>
        <begin position="312"/>
        <end position="397"/>
    </location>
</feature>
<proteinExistence type="predicted"/>
<gene>
    <name evidence="2" type="ORF">TM35_000122390</name>
</gene>
<feature type="compositionally biased region" description="Basic and acidic residues" evidence="1">
    <location>
        <begin position="373"/>
        <end position="397"/>
    </location>
</feature>
<name>A0A1X0NXQ5_9TRYP</name>
<feature type="compositionally biased region" description="Basic and acidic residues" evidence="1">
    <location>
        <begin position="528"/>
        <end position="541"/>
    </location>
</feature>
<evidence type="ECO:0000313" key="3">
    <source>
        <dbReference type="Proteomes" id="UP000192257"/>
    </source>
</evidence>
<dbReference type="Proteomes" id="UP000192257">
    <property type="component" value="Unassembled WGS sequence"/>
</dbReference>
<protein>
    <submittedName>
        <fullName evidence="2">Uncharacterized protein</fullName>
    </submittedName>
</protein>
<dbReference type="AlphaFoldDB" id="A0A1X0NXQ5"/>
<organism evidence="2 3">
    <name type="scientific">Trypanosoma theileri</name>
    <dbReference type="NCBI Taxonomy" id="67003"/>
    <lineage>
        <taxon>Eukaryota</taxon>
        <taxon>Discoba</taxon>
        <taxon>Euglenozoa</taxon>
        <taxon>Kinetoplastea</taxon>
        <taxon>Metakinetoplastina</taxon>
        <taxon>Trypanosomatida</taxon>
        <taxon>Trypanosomatidae</taxon>
        <taxon>Trypanosoma</taxon>
    </lineage>
</organism>